<accession>A0A6A5YPE8</accession>
<dbReference type="EMBL" id="ML977345">
    <property type="protein sequence ID" value="KAF2108823.1"/>
    <property type="molecule type" value="Genomic_DNA"/>
</dbReference>
<protein>
    <submittedName>
        <fullName evidence="3">Uncharacterized protein</fullName>
    </submittedName>
</protein>
<proteinExistence type="predicted"/>
<gene>
    <name evidence="3" type="ORF">BDV96DRAFT_652436</name>
</gene>
<reference evidence="3" key="1">
    <citation type="journal article" date="2020" name="Stud. Mycol.">
        <title>101 Dothideomycetes genomes: a test case for predicting lifestyles and emergence of pathogens.</title>
        <authorList>
            <person name="Haridas S."/>
            <person name="Albert R."/>
            <person name="Binder M."/>
            <person name="Bloem J."/>
            <person name="Labutti K."/>
            <person name="Salamov A."/>
            <person name="Andreopoulos B."/>
            <person name="Baker S."/>
            <person name="Barry K."/>
            <person name="Bills G."/>
            <person name="Bluhm B."/>
            <person name="Cannon C."/>
            <person name="Castanera R."/>
            <person name="Culley D."/>
            <person name="Daum C."/>
            <person name="Ezra D."/>
            <person name="Gonzalez J."/>
            <person name="Henrissat B."/>
            <person name="Kuo A."/>
            <person name="Liang C."/>
            <person name="Lipzen A."/>
            <person name="Lutzoni F."/>
            <person name="Magnuson J."/>
            <person name="Mondo S."/>
            <person name="Nolan M."/>
            <person name="Ohm R."/>
            <person name="Pangilinan J."/>
            <person name="Park H.-J."/>
            <person name="Ramirez L."/>
            <person name="Alfaro M."/>
            <person name="Sun H."/>
            <person name="Tritt A."/>
            <person name="Yoshinaga Y."/>
            <person name="Zwiers L.-H."/>
            <person name="Turgeon B."/>
            <person name="Goodwin S."/>
            <person name="Spatafora J."/>
            <person name="Crous P."/>
            <person name="Grigoriev I."/>
        </authorList>
    </citation>
    <scope>NUCLEOTIDE SEQUENCE</scope>
    <source>
        <strain evidence="3">CBS 627.86</strain>
    </source>
</reference>
<keyword evidence="2" id="KW-1133">Transmembrane helix</keyword>
<dbReference type="Proteomes" id="UP000799770">
    <property type="component" value="Unassembled WGS sequence"/>
</dbReference>
<evidence type="ECO:0000313" key="3">
    <source>
        <dbReference type="EMBL" id="KAF2108823.1"/>
    </source>
</evidence>
<keyword evidence="2" id="KW-0472">Membrane</keyword>
<feature type="region of interest" description="Disordered" evidence="1">
    <location>
        <begin position="97"/>
        <end position="165"/>
    </location>
</feature>
<keyword evidence="2" id="KW-0812">Transmembrane</keyword>
<name>A0A6A5YPE8_9PLEO</name>
<keyword evidence="4" id="KW-1185">Reference proteome</keyword>
<evidence type="ECO:0000256" key="2">
    <source>
        <dbReference type="SAM" id="Phobius"/>
    </source>
</evidence>
<dbReference type="AlphaFoldDB" id="A0A6A5YPE8"/>
<organism evidence="3 4">
    <name type="scientific">Lophiotrema nucula</name>
    <dbReference type="NCBI Taxonomy" id="690887"/>
    <lineage>
        <taxon>Eukaryota</taxon>
        <taxon>Fungi</taxon>
        <taxon>Dikarya</taxon>
        <taxon>Ascomycota</taxon>
        <taxon>Pezizomycotina</taxon>
        <taxon>Dothideomycetes</taxon>
        <taxon>Pleosporomycetidae</taxon>
        <taxon>Pleosporales</taxon>
        <taxon>Lophiotremataceae</taxon>
        <taxon>Lophiotrema</taxon>
    </lineage>
</organism>
<evidence type="ECO:0000256" key="1">
    <source>
        <dbReference type="SAM" id="MobiDB-lite"/>
    </source>
</evidence>
<evidence type="ECO:0000313" key="4">
    <source>
        <dbReference type="Proteomes" id="UP000799770"/>
    </source>
</evidence>
<feature type="transmembrane region" description="Helical" evidence="2">
    <location>
        <begin position="58"/>
        <end position="81"/>
    </location>
</feature>
<sequence length="165" mass="17959">MAQQAKNTTMKGFKWPATSNSTNSTVLLHQAGFVNPPIIVDTGAAIANNYHKSKAGSLAILSVSVALFVLVFALISYQFVIKNKYVAKKEKDIEIASYNQPSEPSRPVSKESAKPRVFGERTSISLPKGVTVNAEPKSESPVPMTPRSTNGFEEIDLRGSFSKRE</sequence>
<feature type="compositionally biased region" description="Basic and acidic residues" evidence="1">
    <location>
        <begin position="108"/>
        <end position="119"/>
    </location>
</feature>